<gene>
    <name evidence="1" type="ORF">GCM10011509_03520</name>
</gene>
<evidence type="ECO:0000313" key="1">
    <source>
        <dbReference type="EMBL" id="GGK58436.1"/>
    </source>
</evidence>
<dbReference type="RefSeq" id="WP_022920883.1">
    <property type="nucleotide sequence ID" value="NZ_BMLB01000001.1"/>
</dbReference>
<evidence type="ECO:0000313" key="2">
    <source>
        <dbReference type="Proteomes" id="UP000662111"/>
    </source>
</evidence>
<accession>A0ABQ2F4I9</accession>
<dbReference type="Gene3D" id="3.40.30.10">
    <property type="entry name" value="Glutaredoxin"/>
    <property type="match status" value="1"/>
</dbReference>
<dbReference type="EMBL" id="BMLB01000001">
    <property type="protein sequence ID" value="GGK58436.1"/>
    <property type="molecule type" value="Genomic_DNA"/>
</dbReference>
<organism evidence="1 2">
    <name type="scientific">Ornithinimicrobium pekingense</name>
    <dbReference type="NCBI Taxonomy" id="384677"/>
    <lineage>
        <taxon>Bacteria</taxon>
        <taxon>Bacillati</taxon>
        <taxon>Actinomycetota</taxon>
        <taxon>Actinomycetes</taxon>
        <taxon>Micrococcales</taxon>
        <taxon>Ornithinimicrobiaceae</taxon>
        <taxon>Ornithinimicrobium</taxon>
    </lineage>
</organism>
<evidence type="ECO:0008006" key="3">
    <source>
        <dbReference type="Google" id="ProtNLM"/>
    </source>
</evidence>
<protein>
    <recommendedName>
        <fullName evidence="3">Glutaredoxin family protein</fullName>
    </recommendedName>
</protein>
<comment type="caution">
    <text evidence="1">The sequence shown here is derived from an EMBL/GenBank/DDBJ whole genome shotgun (WGS) entry which is preliminary data.</text>
</comment>
<dbReference type="InterPro" id="IPR036249">
    <property type="entry name" value="Thioredoxin-like_sf"/>
</dbReference>
<sequence>MRWLEQLRGRRSRGGEVDVVVVTRAGCHLCDQMEQVVSQVLAERPARGARRGRLRVVDLDELGRTDPALLERWTTRVPVLLVEDREVAHWSVDPQAVRTALRR</sequence>
<dbReference type="Pfam" id="PF05768">
    <property type="entry name" value="Glrx-like"/>
    <property type="match status" value="1"/>
</dbReference>
<dbReference type="SUPFAM" id="SSF52833">
    <property type="entry name" value="Thioredoxin-like"/>
    <property type="match status" value="1"/>
</dbReference>
<reference evidence="2" key="1">
    <citation type="journal article" date="2019" name="Int. J. Syst. Evol. Microbiol.">
        <title>The Global Catalogue of Microorganisms (GCM) 10K type strain sequencing project: providing services to taxonomists for standard genome sequencing and annotation.</title>
        <authorList>
            <consortium name="The Broad Institute Genomics Platform"/>
            <consortium name="The Broad Institute Genome Sequencing Center for Infectious Disease"/>
            <person name="Wu L."/>
            <person name="Ma J."/>
        </authorList>
    </citation>
    <scope>NUCLEOTIDE SEQUENCE [LARGE SCALE GENOMIC DNA]</scope>
    <source>
        <strain evidence="2">CGMCC 1.5362</strain>
    </source>
</reference>
<keyword evidence="2" id="KW-1185">Reference proteome</keyword>
<dbReference type="InterPro" id="IPR008554">
    <property type="entry name" value="Glutaredoxin-like"/>
</dbReference>
<name>A0ABQ2F4I9_9MICO</name>
<proteinExistence type="predicted"/>
<dbReference type="Proteomes" id="UP000662111">
    <property type="component" value="Unassembled WGS sequence"/>
</dbReference>